<proteinExistence type="predicted"/>
<dbReference type="EMBL" id="QOIN01000048">
    <property type="protein sequence ID" value="RCG19455.1"/>
    <property type="molecule type" value="Genomic_DNA"/>
</dbReference>
<feature type="region of interest" description="Disordered" evidence="1">
    <location>
        <begin position="1"/>
        <end position="52"/>
    </location>
</feature>
<dbReference type="AlphaFoldDB" id="A0A367EPC0"/>
<name>A0A367EPC0_9ACTN</name>
<comment type="caution">
    <text evidence="2">The sequence shown here is derived from an EMBL/GenBank/DDBJ whole genome shotgun (WGS) entry which is preliminary data.</text>
</comment>
<sequence length="88" mass="9819">MLRTERTVLSAEDFGRLRAGQQRDGIAPLLPDMQSSHRPPHPPPPPQEPGTRCEYYAMTANPFDDRSGDVYRLCFRAGTLVSARALHA</sequence>
<keyword evidence="3" id="KW-1185">Reference proteome</keyword>
<evidence type="ECO:0000313" key="2">
    <source>
        <dbReference type="EMBL" id="RCG19455.1"/>
    </source>
</evidence>
<dbReference type="RefSeq" id="WP_114023725.1">
    <property type="nucleotide sequence ID" value="NZ_QOIN01000048.1"/>
</dbReference>
<dbReference type="Proteomes" id="UP000252914">
    <property type="component" value="Unassembled WGS sequence"/>
</dbReference>
<accession>A0A367EPC0</accession>
<organism evidence="2 3">
    <name type="scientific">Streptomyces diacarni</name>
    <dbReference type="NCBI Taxonomy" id="2800381"/>
    <lineage>
        <taxon>Bacteria</taxon>
        <taxon>Bacillati</taxon>
        <taxon>Actinomycetota</taxon>
        <taxon>Actinomycetes</taxon>
        <taxon>Kitasatosporales</taxon>
        <taxon>Streptomycetaceae</taxon>
        <taxon>Streptomyces</taxon>
    </lineage>
</organism>
<evidence type="ECO:0000256" key="1">
    <source>
        <dbReference type="SAM" id="MobiDB-lite"/>
    </source>
</evidence>
<reference evidence="2 3" key="1">
    <citation type="submission" date="2018-06" db="EMBL/GenBank/DDBJ databases">
        <title>Streptomyces reniochalinae sp. nov. and Streptomyces diacarnus sp. nov. from marine sponges.</title>
        <authorList>
            <person name="Li L."/>
        </authorList>
    </citation>
    <scope>NUCLEOTIDE SEQUENCE [LARGE SCALE GENOMIC DNA]</scope>
    <source>
        <strain evidence="2 3">LHW51701</strain>
    </source>
</reference>
<protein>
    <submittedName>
        <fullName evidence="2">Uncharacterized protein</fullName>
    </submittedName>
</protein>
<evidence type="ECO:0000313" key="3">
    <source>
        <dbReference type="Proteomes" id="UP000252914"/>
    </source>
</evidence>
<gene>
    <name evidence="2" type="ORF">DTL70_21990</name>
</gene>